<dbReference type="RefSeq" id="XP_075103042.1">
    <property type="nucleotide sequence ID" value="XM_075246941.1"/>
</dbReference>
<protein>
    <submittedName>
        <fullName evidence="2">Cis-abienol synthase, chloroplastic-like isoform X1</fullName>
    </submittedName>
</protein>
<evidence type="ECO:0000313" key="1">
    <source>
        <dbReference type="Proteomes" id="UP000790787"/>
    </source>
</evidence>
<proteinExistence type="predicted"/>
<reference evidence="2" key="2">
    <citation type="submission" date="2025-08" db="UniProtKB">
        <authorList>
            <consortium name="RefSeq"/>
        </authorList>
    </citation>
    <scope>IDENTIFICATION</scope>
    <source>
        <tissue evidence="2">Leaf</tissue>
    </source>
</reference>
<dbReference type="Proteomes" id="UP000790787">
    <property type="component" value="Chromosome 23"/>
</dbReference>
<evidence type="ECO:0000313" key="2">
    <source>
        <dbReference type="RefSeq" id="XP_075103042.1"/>
    </source>
</evidence>
<organism evidence="1 2">
    <name type="scientific">Nicotiana tabacum</name>
    <name type="common">Common tobacco</name>
    <dbReference type="NCBI Taxonomy" id="4097"/>
    <lineage>
        <taxon>Eukaryota</taxon>
        <taxon>Viridiplantae</taxon>
        <taxon>Streptophyta</taxon>
        <taxon>Embryophyta</taxon>
        <taxon>Tracheophyta</taxon>
        <taxon>Spermatophyta</taxon>
        <taxon>Magnoliopsida</taxon>
        <taxon>eudicotyledons</taxon>
        <taxon>Gunneridae</taxon>
        <taxon>Pentapetalae</taxon>
        <taxon>asterids</taxon>
        <taxon>lamiids</taxon>
        <taxon>Solanales</taxon>
        <taxon>Solanaceae</taxon>
        <taxon>Nicotianoideae</taxon>
        <taxon>Nicotianeae</taxon>
        <taxon>Nicotiana</taxon>
    </lineage>
</organism>
<name>A0AC58U0P4_TOBAC</name>
<accession>A0AC58U0P4</accession>
<sequence length="174" mass="19799">MERNDLRECKTNPAYYYAEGLGKLCQWEELMTYQKKNGSLFNSPATTAAALIFHCNDDKCLGYINSILKQHKNWVPTIYPTTIRIRLQMVDTLQKLGMDRHFEAEIRNVLDETYRLWAQKDEEVFSDVAYGAMAFRLLRMCNFEVSSEELARFKGQEGGSAVGSGPGPSSSSFS</sequence>
<gene>
    <name evidence="2" type="primary">LOC142177646</name>
</gene>
<keyword evidence="1" id="KW-1185">Reference proteome</keyword>
<reference evidence="1" key="1">
    <citation type="journal article" date="2014" name="Nat. Commun.">
        <title>The tobacco genome sequence and its comparison with those of tomato and potato.</title>
        <authorList>
            <person name="Sierro N."/>
            <person name="Battey J.N."/>
            <person name="Ouadi S."/>
            <person name="Bakaher N."/>
            <person name="Bovet L."/>
            <person name="Willig A."/>
            <person name="Goepfert S."/>
            <person name="Peitsch M.C."/>
            <person name="Ivanov N.V."/>
        </authorList>
    </citation>
    <scope>NUCLEOTIDE SEQUENCE [LARGE SCALE GENOMIC DNA]</scope>
</reference>